<sequence length="151" mass="16721">MLQKVEPIDINKIILLLPHSYPFLLIDRIISMRNDVNGMHVKAIKNVTSSDSAIPVGSRLHTAFPAVLIIEALAQATVLLAKQVLGDTHSDAVYYFAAINRARFYHAVYPGDQLELDVSFIRKRGMIVQLAGVATVSGKRVCTAKFMCVRK</sequence>
<dbReference type="InterPro" id="IPR029069">
    <property type="entry name" value="HotDog_dom_sf"/>
</dbReference>
<dbReference type="RefSeq" id="WP_188474154.1">
    <property type="nucleotide sequence ID" value="NZ_BMFZ01000007.1"/>
</dbReference>
<name>A0ABQ1GUV1_9GAMM</name>
<evidence type="ECO:0000313" key="2">
    <source>
        <dbReference type="EMBL" id="GGA50879.1"/>
    </source>
</evidence>
<dbReference type="InterPro" id="IPR013114">
    <property type="entry name" value="FabA_FabZ"/>
</dbReference>
<dbReference type="CDD" id="cd01288">
    <property type="entry name" value="FabZ"/>
    <property type="match status" value="1"/>
</dbReference>
<gene>
    <name evidence="2" type="primary">fabZ</name>
    <name evidence="2" type="ORF">GCM10011328_27900</name>
</gene>
<dbReference type="PANTHER" id="PTHR30272:SF1">
    <property type="entry name" value="3-HYDROXYACYL-[ACYL-CARRIER-PROTEIN] DEHYDRATASE"/>
    <property type="match status" value="1"/>
</dbReference>
<keyword evidence="3" id="KW-1185">Reference proteome</keyword>
<keyword evidence="1" id="KW-0456">Lyase</keyword>
<evidence type="ECO:0000256" key="1">
    <source>
        <dbReference type="ARBA" id="ARBA00023239"/>
    </source>
</evidence>
<reference evidence="3" key="1">
    <citation type="journal article" date="2019" name="Int. J. Syst. Evol. Microbiol.">
        <title>The Global Catalogue of Microorganisms (GCM) 10K type strain sequencing project: providing services to taxonomists for standard genome sequencing and annotation.</title>
        <authorList>
            <consortium name="The Broad Institute Genomics Platform"/>
            <consortium name="The Broad Institute Genome Sequencing Center for Infectious Disease"/>
            <person name="Wu L."/>
            <person name="Ma J."/>
        </authorList>
    </citation>
    <scope>NUCLEOTIDE SEQUENCE [LARGE SCALE GENOMIC DNA]</scope>
    <source>
        <strain evidence="3">CGMCC 1.12806</strain>
    </source>
</reference>
<proteinExistence type="predicted"/>
<comment type="caution">
    <text evidence="2">The sequence shown here is derived from an EMBL/GenBank/DDBJ whole genome shotgun (WGS) entry which is preliminary data.</text>
</comment>
<protein>
    <submittedName>
        <fullName evidence="2">3-hydroxyacyl-[acyl-carrier-protein] dehydratase FabZ</fullName>
    </submittedName>
</protein>
<dbReference type="PANTHER" id="PTHR30272">
    <property type="entry name" value="3-HYDROXYACYL-[ACYL-CARRIER-PROTEIN] DEHYDRATASE"/>
    <property type="match status" value="1"/>
</dbReference>
<dbReference type="EMBL" id="BMFZ01000007">
    <property type="protein sequence ID" value="GGA50879.1"/>
    <property type="molecule type" value="Genomic_DNA"/>
</dbReference>
<accession>A0ABQ1GUV1</accession>
<dbReference type="SUPFAM" id="SSF54637">
    <property type="entry name" value="Thioesterase/thiol ester dehydrase-isomerase"/>
    <property type="match status" value="1"/>
</dbReference>
<dbReference type="NCBIfam" id="NF000582">
    <property type="entry name" value="PRK00006.1"/>
    <property type="match status" value="1"/>
</dbReference>
<dbReference type="Pfam" id="PF07977">
    <property type="entry name" value="FabA"/>
    <property type="match status" value="1"/>
</dbReference>
<dbReference type="Gene3D" id="3.10.129.10">
    <property type="entry name" value="Hotdog Thioesterase"/>
    <property type="match status" value="1"/>
</dbReference>
<organism evidence="2 3">
    <name type="scientific">Hafnia psychrotolerans</name>
    <dbReference type="NCBI Taxonomy" id="1477018"/>
    <lineage>
        <taxon>Bacteria</taxon>
        <taxon>Pseudomonadati</taxon>
        <taxon>Pseudomonadota</taxon>
        <taxon>Gammaproteobacteria</taxon>
        <taxon>Enterobacterales</taxon>
        <taxon>Hafniaceae</taxon>
        <taxon>Hafnia</taxon>
    </lineage>
</organism>
<evidence type="ECO:0000313" key="3">
    <source>
        <dbReference type="Proteomes" id="UP000627464"/>
    </source>
</evidence>
<dbReference type="Proteomes" id="UP000627464">
    <property type="component" value="Unassembled WGS sequence"/>
</dbReference>